<keyword evidence="4" id="KW-0723">Serine/threonine-protein kinase</keyword>
<dbReference type="InterPro" id="IPR017441">
    <property type="entry name" value="Protein_kinase_ATP_BS"/>
</dbReference>
<dbReference type="SMART" id="SM00220">
    <property type="entry name" value="S_TKc"/>
    <property type="match status" value="1"/>
</dbReference>
<keyword evidence="2 3" id="KW-0067">ATP-binding</keyword>
<dbReference type="GO" id="GO:0000422">
    <property type="term" value="P:autophagy of mitochondrion"/>
    <property type="evidence" value="ECO:0007669"/>
    <property type="project" value="TreeGrafter"/>
</dbReference>
<dbReference type="GO" id="GO:0005776">
    <property type="term" value="C:autophagosome"/>
    <property type="evidence" value="ECO:0007669"/>
    <property type="project" value="TreeGrafter"/>
</dbReference>
<dbReference type="PANTHER" id="PTHR24348">
    <property type="entry name" value="SERINE/THREONINE-PROTEIN KINASE UNC-51-RELATED"/>
    <property type="match status" value="1"/>
</dbReference>
<keyword evidence="4" id="KW-0808">Transferase</keyword>
<dbReference type="CDD" id="cd14014">
    <property type="entry name" value="STKc_PknB_like"/>
    <property type="match status" value="1"/>
</dbReference>
<dbReference type="STRING" id="1147741.A0A0R3RXF8"/>
<dbReference type="PROSITE" id="PS50011">
    <property type="entry name" value="PROTEIN_KINASE_DOM"/>
    <property type="match status" value="1"/>
</dbReference>
<feature type="domain" description="Protein kinase" evidence="5">
    <location>
        <begin position="59"/>
        <end position="337"/>
    </location>
</feature>
<proteinExistence type="inferred from homology"/>
<accession>A0A0R3RXF8</accession>
<dbReference type="GO" id="GO:0005524">
    <property type="term" value="F:ATP binding"/>
    <property type="evidence" value="ECO:0007669"/>
    <property type="project" value="UniProtKB-UniRule"/>
</dbReference>
<dbReference type="SUPFAM" id="SSF56112">
    <property type="entry name" value="Protein kinase-like (PK-like)"/>
    <property type="match status" value="1"/>
</dbReference>
<evidence type="ECO:0000259" key="5">
    <source>
        <dbReference type="PROSITE" id="PS50011"/>
    </source>
</evidence>
<dbReference type="GO" id="GO:0000045">
    <property type="term" value="P:autophagosome assembly"/>
    <property type="evidence" value="ECO:0007669"/>
    <property type="project" value="TreeGrafter"/>
</dbReference>
<dbReference type="PROSITE" id="PS00107">
    <property type="entry name" value="PROTEIN_KINASE_ATP"/>
    <property type="match status" value="1"/>
</dbReference>
<reference evidence="7" key="1">
    <citation type="submission" date="2017-02" db="UniProtKB">
        <authorList>
            <consortium name="WormBaseParasite"/>
        </authorList>
    </citation>
    <scope>IDENTIFICATION</scope>
</reference>
<evidence type="ECO:0000256" key="4">
    <source>
        <dbReference type="RuleBase" id="RU000304"/>
    </source>
</evidence>
<dbReference type="WBParaSite" id="EEL_0000690701-mRNA-1">
    <property type="protein sequence ID" value="EEL_0000690701-mRNA-1"/>
    <property type="gene ID" value="EEL_0000690701"/>
</dbReference>
<dbReference type="Proteomes" id="UP000050640">
    <property type="component" value="Unplaced"/>
</dbReference>
<dbReference type="GO" id="GO:0048675">
    <property type="term" value="P:axon extension"/>
    <property type="evidence" value="ECO:0007669"/>
    <property type="project" value="TreeGrafter"/>
</dbReference>
<dbReference type="InterPro" id="IPR011009">
    <property type="entry name" value="Kinase-like_dom_sf"/>
</dbReference>
<sequence>MVGIKKLMTDDNTDNWYSIQLKGTDTDNHLSHRSIFNTVIISSSCGTFRYKNYFYNFSDCVASCIGNGSFGFVYRGVESSAGKPVAIKKMPKVNVKLDEIKVMKAVKSNYLVSLIDTCIKNDEDNIYIITELCDIDLDCHLKYHTIDGTLSSHNLRRVIDNIIQGYNVLYNCCIVHRDIKPQNILIKYGEQNLIEIAKISDFGISRMLNDEDYKSLSTVAGTLYYMAPEVGANILRTHEYGHEVDVWSLGCVFYQCVMGKVPFNEQELCRMFLFVACDNYDAYDKPELSFDIDENIAKMINSQLEIDSAKRATPNQLYNEICKWDCDRRYNDNSSYVDDSLSYQSNCSIIEFDEID</sequence>
<dbReference type="GO" id="GO:0005829">
    <property type="term" value="C:cytosol"/>
    <property type="evidence" value="ECO:0007669"/>
    <property type="project" value="TreeGrafter"/>
</dbReference>
<evidence type="ECO:0000256" key="1">
    <source>
        <dbReference type="ARBA" id="ARBA00022741"/>
    </source>
</evidence>
<dbReference type="InterPro" id="IPR008271">
    <property type="entry name" value="Ser/Thr_kinase_AS"/>
</dbReference>
<keyword evidence="1 3" id="KW-0547">Nucleotide-binding</keyword>
<dbReference type="PANTHER" id="PTHR24348:SF45">
    <property type="entry name" value="PROTEIN KINASE DOMAIN-CONTAINING PROTEIN"/>
    <property type="match status" value="1"/>
</dbReference>
<evidence type="ECO:0000313" key="6">
    <source>
        <dbReference type="Proteomes" id="UP000050640"/>
    </source>
</evidence>
<protein>
    <submittedName>
        <fullName evidence="7">Protein kinase domain-containing protein</fullName>
    </submittedName>
</protein>
<dbReference type="Pfam" id="PF00069">
    <property type="entry name" value="Pkinase"/>
    <property type="match status" value="1"/>
</dbReference>
<keyword evidence="4" id="KW-0418">Kinase</keyword>
<evidence type="ECO:0000256" key="3">
    <source>
        <dbReference type="PROSITE-ProRule" id="PRU10141"/>
    </source>
</evidence>
<dbReference type="GO" id="GO:0042594">
    <property type="term" value="P:response to starvation"/>
    <property type="evidence" value="ECO:0007669"/>
    <property type="project" value="TreeGrafter"/>
</dbReference>
<dbReference type="GO" id="GO:0061709">
    <property type="term" value="P:reticulophagy"/>
    <property type="evidence" value="ECO:0007669"/>
    <property type="project" value="TreeGrafter"/>
</dbReference>
<dbReference type="InterPro" id="IPR000719">
    <property type="entry name" value="Prot_kinase_dom"/>
</dbReference>
<dbReference type="GO" id="GO:0010508">
    <property type="term" value="P:positive regulation of autophagy"/>
    <property type="evidence" value="ECO:0007669"/>
    <property type="project" value="TreeGrafter"/>
</dbReference>
<dbReference type="AlphaFoldDB" id="A0A0R3RXF8"/>
<feature type="binding site" evidence="3">
    <location>
        <position position="89"/>
    </location>
    <ligand>
        <name>ATP</name>
        <dbReference type="ChEBI" id="CHEBI:30616"/>
    </ligand>
</feature>
<comment type="similarity">
    <text evidence="4">Belongs to the protein kinase superfamily.</text>
</comment>
<dbReference type="GO" id="GO:0034727">
    <property type="term" value="P:piecemeal microautophagy of the nucleus"/>
    <property type="evidence" value="ECO:0007669"/>
    <property type="project" value="TreeGrafter"/>
</dbReference>
<organism evidence="6 7">
    <name type="scientific">Elaeophora elaphi</name>
    <dbReference type="NCBI Taxonomy" id="1147741"/>
    <lineage>
        <taxon>Eukaryota</taxon>
        <taxon>Metazoa</taxon>
        <taxon>Ecdysozoa</taxon>
        <taxon>Nematoda</taxon>
        <taxon>Chromadorea</taxon>
        <taxon>Rhabditida</taxon>
        <taxon>Spirurina</taxon>
        <taxon>Spiruromorpha</taxon>
        <taxon>Filarioidea</taxon>
        <taxon>Onchocercidae</taxon>
        <taxon>Elaeophora</taxon>
    </lineage>
</organism>
<dbReference type="PROSITE" id="PS00108">
    <property type="entry name" value="PROTEIN_KINASE_ST"/>
    <property type="match status" value="1"/>
</dbReference>
<dbReference type="Gene3D" id="1.10.510.10">
    <property type="entry name" value="Transferase(Phosphotransferase) domain 1"/>
    <property type="match status" value="1"/>
</dbReference>
<name>A0A0R3RXF8_9BILA</name>
<evidence type="ECO:0000256" key="2">
    <source>
        <dbReference type="ARBA" id="ARBA00022840"/>
    </source>
</evidence>
<dbReference type="InterPro" id="IPR045269">
    <property type="entry name" value="Atg1-like"/>
</dbReference>
<evidence type="ECO:0000313" key="7">
    <source>
        <dbReference type="WBParaSite" id="EEL_0000690701-mRNA-1"/>
    </source>
</evidence>
<keyword evidence="6" id="KW-1185">Reference proteome</keyword>
<dbReference type="GO" id="GO:0004674">
    <property type="term" value="F:protein serine/threonine kinase activity"/>
    <property type="evidence" value="ECO:0007669"/>
    <property type="project" value="UniProtKB-KW"/>
</dbReference>
<dbReference type="GO" id="GO:0034045">
    <property type="term" value="C:phagophore assembly site membrane"/>
    <property type="evidence" value="ECO:0007669"/>
    <property type="project" value="TreeGrafter"/>
</dbReference>